<accession>A0A9E7SPV9</accession>
<dbReference type="AlphaFoldDB" id="A0A9E7SPV9"/>
<protein>
    <submittedName>
        <fullName evidence="1">CGP-CTERM sorting domain-containing protein</fullName>
    </submittedName>
</protein>
<keyword evidence="2" id="KW-1185">Reference proteome</keyword>
<gene>
    <name evidence="1" type="ORF">NF865_03175</name>
</gene>
<evidence type="ECO:0000313" key="1">
    <source>
        <dbReference type="EMBL" id="USS41217.1"/>
    </source>
</evidence>
<evidence type="ECO:0000313" key="2">
    <source>
        <dbReference type="Proteomes" id="UP001055732"/>
    </source>
</evidence>
<dbReference type="KEGG" id="tagg:NF865_03175"/>
<reference evidence="1" key="1">
    <citation type="journal article" date="1998" name="Int. J. Syst. Bacteriol. 48 Pt">
        <title>Thermococcus guaymasensis sp. nov. and Thermococcus aggregans sp. nov., two novel thermophilic archaea isolated from the Guaymas Basin hydrothermal vent site.</title>
        <authorList>
            <person name="Canganella F."/>
            <person name="Jones W.J."/>
            <person name="Gambacorta A."/>
            <person name="Antranikian G."/>
        </authorList>
    </citation>
    <scope>NUCLEOTIDE SEQUENCE</scope>
    <source>
        <strain evidence="1">TY</strain>
    </source>
</reference>
<dbReference type="NCBIfam" id="TIGR04288">
    <property type="entry name" value="CGP_CTERM"/>
    <property type="match status" value="1"/>
</dbReference>
<name>A0A9E7SPV9_THEAG</name>
<sequence>MRKSAWIIITFMLLASFSQVYAYEDQHLFNIDIYMTVYPSGTAFVKINAQLKDPSYLDYFEELSQTNPQRAEKEFHDFVYSLIYGNFKREVEERSKEALVVVPEEGPVNLGKNWTAVVTFKIYNYLVEKNQTLQSSVYGPMQFFFKNKIFEYSWRKLTIILPKDAYIINLAPKPKELVDNVASWENGYYLPIVVITFDSSVYEAIMNKTTENTTKFIPFDEFLAKTTKSIQIYYDPLSGLVQFNATFEGINATSYHEIKIREEFNKTMDIQEINSKIEDSRVLVWGEAKPKVDYKESLTKKTWTANITLPFEFDKISVKSPTTVEIKSQKTDGKTVTIVVEQKKGICGPGIVLLIAILPLLTRRR</sequence>
<dbReference type="EMBL" id="CP099582">
    <property type="protein sequence ID" value="USS41217.1"/>
    <property type="molecule type" value="Genomic_DNA"/>
</dbReference>
<organism evidence="1 2">
    <name type="scientific">Thermococcus aggregans</name>
    <dbReference type="NCBI Taxonomy" id="110163"/>
    <lineage>
        <taxon>Archaea</taxon>
        <taxon>Methanobacteriati</taxon>
        <taxon>Methanobacteriota</taxon>
        <taxon>Thermococci</taxon>
        <taxon>Thermococcales</taxon>
        <taxon>Thermococcaceae</taxon>
        <taxon>Thermococcus</taxon>
    </lineage>
</organism>
<dbReference type="Proteomes" id="UP001055732">
    <property type="component" value="Chromosome"/>
</dbReference>
<dbReference type="InterPro" id="IPR027552">
    <property type="entry name" value="CGP_CTERM"/>
</dbReference>
<reference evidence="1" key="2">
    <citation type="submission" date="2022-06" db="EMBL/GenBank/DDBJ databases">
        <authorList>
            <person name="Park Y.-J."/>
        </authorList>
    </citation>
    <scope>NUCLEOTIDE SEQUENCE</scope>
    <source>
        <strain evidence="1">TY</strain>
    </source>
</reference>
<proteinExistence type="predicted"/>
<dbReference type="RefSeq" id="WP_253305158.1">
    <property type="nucleotide sequence ID" value="NZ_CP099582.1"/>
</dbReference>